<feature type="compositionally biased region" description="Acidic residues" evidence="1">
    <location>
        <begin position="108"/>
        <end position="117"/>
    </location>
</feature>
<organism evidence="2 3">
    <name type="scientific">Mycena metata</name>
    <dbReference type="NCBI Taxonomy" id="1033252"/>
    <lineage>
        <taxon>Eukaryota</taxon>
        <taxon>Fungi</taxon>
        <taxon>Dikarya</taxon>
        <taxon>Basidiomycota</taxon>
        <taxon>Agaricomycotina</taxon>
        <taxon>Agaricomycetes</taxon>
        <taxon>Agaricomycetidae</taxon>
        <taxon>Agaricales</taxon>
        <taxon>Marasmiineae</taxon>
        <taxon>Mycenaceae</taxon>
        <taxon>Mycena</taxon>
    </lineage>
</organism>
<protein>
    <submittedName>
        <fullName evidence="2">Uncharacterized protein</fullName>
    </submittedName>
</protein>
<comment type="caution">
    <text evidence="2">The sequence shown here is derived from an EMBL/GenBank/DDBJ whole genome shotgun (WGS) entry which is preliminary data.</text>
</comment>
<dbReference type="AlphaFoldDB" id="A0AAD7H4K3"/>
<evidence type="ECO:0000313" key="3">
    <source>
        <dbReference type="Proteomes" id="UP001215598"/>
    </source>
</evidence>
<reference evidence="2" key="1">
    <citation type="submission" date="2023-03" db="EMBL/GenBank/DDBJ databases">
        <title>Massive genome expansion in bonnet fungi (Mycena s.s.) driven by repeated elements and novel gene families across ecological guilds.</title>
        <authorList>
            <consortium name="Lawrence Berkeley National Laboratory"/>
            <person name="Harder C.B."/>
            <person name="Miyauchi S."/>
            <person name="Viragh M."/>
            <person name="Kuo A."/>
            <person name="Thoen E."/>
            <person name="Andreopoulos B."/>
            <person name="Lu D."/>
            <person name="Skrede I."/>
            <person name="Drula E."/>
            <person name="Henrissat B."/>
            <person name="Morin E."/>
            <person name="Kohler A."/>
            <person name="Barry K."/>
            <person name="LaButti K."/>
            <person name="Morin E."/>
            <person name="Salamov A."/>
            <person name="Lipzen A."/>
            <person name="Mereny Z."/>
            <person name="Hegedus B."/>
            <person name="Baldrian P."/>
            <person name="Stursova M."/>
            <person name="Weitz H."/>
            <person name="Taylor A."/>
            <person name="Grigoriev I.V."/>
            <person name="Nagy L.G."/>
            <person name="Martin F."/>
            <person name="Kauserud H."/>
        </authorList>
    </citation>
    <scope>NUCLEOTIDE SEQUENCE</scope>
    <source>
        <strain evidence="2">CBHHK182m</strain>
    </source>
</reference>
<dbReference type="Proteomes" id="UP001215598">
    <property type="component" value="Unassembled WGS sequence"/>
</dbReference>
<proteinExistence type="predicted"/>
<dbReference type="EMBL" id="JARKIB010000388">
    <property type="protein sequence ID" value="KAJ7711710.1"/>
    <property type="molecule type" value="Genomic_DNA"/>
</dbReference>
<feature type="region of interest" description="Disordered" evidence="1">
    <location>
        <begin position="1"/>
        <end position="36"/>
    </location>
</feature>
<feature type="region of interest" description="Disordered" evidence="1">
    <location>
        <begin position="74"/>
        <end position="127"/>
    </location>
</feature>
<evidence type="ECO:0000313" key="2">
    <source>
        <dbReference type="EMBL" id="KAJ7711710.1"/>
    </source>
</evidence>
<accession>A0AAD7H4K3</accession>
<keyword evidence="3" id="KW-1185">Reference proteome</keyword>
<name>A0AAD7H4K3_9AGAR</name>
<gene>
    <name evidence="2" type="ORF">B0H16DRAFT_1744922</name>
</gene>
<feature type="compositionally biased region" description="Acidic residues" evidence="1">
    <location>
        <begin position="74"/>
        <end position="97"/>
    </location>
</feature>
<sequence>MSAENGSDGGTDAEDEEAEVARAIQNGTRSISDIDRDYEKYECDGYNTEMSDTMDGLDADANASASDIYAMDECTDSTDTTDDTLPDSDCGEADDIFDAMNESADGTDNGDDSEIDDAPGVMHGPPALADVDPDFEEHDETARAFRCWTCDLSIQFEACCAQMHVAGGEHVEWMSPTRSWGRADKLGDSMLLLTMPKICGICAVHIAARKQNLPAGTFACRACGPTLLCDSCCTAQHLKHPLHVVQIYKPGCGWETTTLGYEGFVYQLGHRGAACRSPQGPAE</sequence>
<evidence type="ECO:0000256" key="1">
    <source>
        <dbReference type="SAM" id="MobiDB-lite"/>
    </source>
</evidence>